<keyword evidence="6 10" id="KW-1133">Transmembrane helix</keyword>
<comment type="similarity">
    <text evidence="2 9">Belongs to the membrane-bound acyltransferase family.</text>
</comment>
<evidence type="ECO:0000313" key="12">
    <source>
        <dbReference type="Proteomes" id="UP000218181"/>
    </source>
</evidence>
<dbReference type="Pfam" id="PF03062">
    <property type="entry name" value="MBOAT"/>
    <property type="match status" value="1"/>
</dbReference>
<dbReference type="InterPro" id="IPR024024">
    <property type="entry name" value="DltB"/>
</dbReference>
<accession>A0A2A5RHT5</accession>
<dbReference type="STRING" id="1291764.GCA_001311235_03233"/>
<feature type="transmembrane region" description="Helical" evidence="10">
    <location>
        <begin position="306"/>
        <end position="324"/>
    </location>
</feature>
<organism evidence="11 12">
    <name type="scientific">Lactococcus fujiensis JCM 16395</name>
    <dbReference type="NCBI Taxonomy" id="1291764"/>
    <lineage>
        <taxon>Bacteria</taxon>
        <taxon>Bacillati</taxon>
        <taxon>Bacillota</taxon>
        <taxon>Bacilli</taxon>
        <taxon>Lactobacillales</taxon>
        <taxon>Streptococcaceae</taxon>
        <taxon>Lactococcus</taxon>
    </lineage>
</organism>
<keyword evidence="7 9" id="KW-0472">Membrane</keyword>
<dbReference type="InterPro" id="IPR024194">
    <property type="entry name" value="Ac/AlaTfrase_AlgI/DltB"/>
</dbReference>
<keyword evidence="8 9" id="KW-0012">Acyltransferase</keyword>
<dbReference type="AlphaFoldDB" id="A0A2A5RHT5"/>
<keyword evidence="12" id="KW-1185">Reference proteome</keyword>
<feature type="transmembrane region" description="Helical" evidence="10">
    <location>
        <begin position="330"/>
        <end position="349"/>
    </location>
</feature>
<reference evidence="11 12" key="1">
    <citation type="submission" date="2014-12" db="EMBL/GenBank/DDBJ databases">
        <title>Draft genome sequences of 10 type strains of Lactococcus.</title>
        <authorList>
            <person name="Sun Z."/>
            <person name="Zhong Z."/>
            <person name="Liu W."/>
            <person name="Zhang W."/>
            <person name="Zhang H."/>
        </authorList>
    </citation>
    <scope>NUCLEOTIDE SEQUENCE [LARGE SCALE GENOMIC DNA]</scope>
    <source>
        <strain evidence="11 12">JCM 16395</strain>
    </source>
</reference>
<keyword evidence="5 10" id="KW-0812">Transmembrane</keyword>
<protein>
    <recommendedName>
        <fullName evidence="9">Teichoic acid D-alanyltransferase</fullName>
        <ecNumber evidence="9">2.3.1.-</ecNumber>
    </recommendedName>
</protein>
<keyword evidence="3 9" id="KW-1003">Cell membrane</keyword>
<dbReference type="OrthoDB" id="9805788at2"/>
<evidence type="ECO:0000256" key="3">
    <source>
        <dbReference type="ARBA" id="ARBA00022475"/>
    </source>
</evidence>
<evidence type="ECO:0000256" key="2">
    <source>
        <dbReference type="ARBA" id="ARBA00010323"/>
    </source>
</evidence>
<dbReference type="PIRSF" id="PIRSF500216">
    <property type="entry name" value="DltB"/>
    <property type="match status" value="1"/>
</dbReference>
<evidence type="ECO:0000313" key="11">
    <source>
        <dbReference type="EMBL" id="PCR98671.1"/>
    </source>
</evidence>
<dbReference type="PANTHER" id="PTHR13285:SF23">
    <property type="entry name" value="TEICHOIC ACID D-ALANYLTRANSFERASE"/>
    <property type="match status" value="1"/>
</dbReference>
<name>A0A2A5RHT5_9LACT</name>
<comment type="pathway">
    <text evidence="9">Cell wall biogenesis; lipoteichoic acid biosynthesis.</text>
</comment>
<evidence type="ECO:0000256" key="6">
    <source>
        <dbReference type="ARBA" id="ARBA00022989"/>
    </source>
</evidence>
<feature type="transmembrane region" description="Helical" evidence="10">
    <location>
        <begin position="7"/>
        <end position="27"/>
    </location>
</feature>
<dbReference type="GO" id="GO:0016746">
    <property type="term" value="F:acyltransferase activity"/>
    <property type="evidence" value="ECO:0007669"/>
    <property type="project" value="UniProtKB-KW"/>
</dbReference>
<feature type="transmembrane region" description="Helical" evidence="10">
    <location>
        <begin position="186"/>
        <end position="208"/>
    </location>
</feature>
<evidence type="ECO:0000256" key="4">
    <source>
        <dbReference type="ARBA" id="ARBA00022679"/>
    </source>
</evidence>
<dbReference type="EMBL" id="JXJU01000037">
    <property type="protein sequence ID" value="PCR98671.1"/>
    <property type="molecule type" value="Genomic_DNA"/>
</dbReference>
<keyword evidence="4 9" id="KW-0808">Transferase</keyword>
<feature type="transmembrane region" description="Helical" evidence="10">
    <location>
        <begin position="229"/>
        <end position="257"/>
    </location>
</feature>
<evidence type="ECO:0000256" key="1">
    <source>
        <dbReference type="ARBA" id="ARBA00004651"/>
    </source>
</evidence>
<feature type="transmembrane region" description="Helical" evidence="10">
    <location>
        <begin position="370"/>
        <end position="392"/>
    </location>
</feature>
<evidence type="ECO:0000256" key="7">
    <source>
        <dbReference type="ARBA" id="ARBA00023136"/>
    </source>
</evidence>
<dbReference type="NCBIfam" id="TIGR04091">
    <property type="entry name" value="LTA_dltB"/>
    <property type="match status" value="1"/>
</dbReference>
<comment type="function">
    <text evidence="9">O-acyltransferase that catalyzes D-alanylation of both teichoic acid and lipoteichoic acid (LTA). D-alanylation of LTA plays an important role in modulating the properties of the cell wall in Gram-positive bacteria, influencing the net charge of the cell wall. Catalyzes D-alanylation from DltC carrier protein.</text>
</comment>
<evidence type="ECO:0000256" key="5">
    <source>
        <dbReference type="ARBA" id="ARBA00022692"/>
    </source>
</evidence>
<evidence type="ECO:0000256" key="9">
    <source>
        <dbReference type="PIRNR" id="PIRNR016636"/>
    </source>
</evidence>
<dbReference type="RefSeq" id="WP_096819270.1">
    <property type="nucleotide sequence ID" value="NZ_JXJU01000037.1"/>
</dbReference>
<comment type="caution">
    <text evidence="11">The sequence shown here is derived from an EMBL/GenBank/DDBJ whole genome shotgun (WGS) entry which is preliminary data.</text>
</comment>
<dbReference type="PANTHER" id="PTHR13285">
    <property type="entry name" value="ACYLTRANSFERASE"/>
    <property type="match status" value="1"/>
</dbReference>
<gene>
    <name evidence="11" type="ORF">RT41_GL001206</name>
</gene>
<dbReference type="UniPathway" id="UPA00556"/>
<dbReference type="GO" id="GO:0005886">
    <property type="term" value="C:plasma membrane"/>
    <property type="evidence" value="ECO:0007669"/>
    <property type="project" value="UniProtKB-SubCell"/>
</dbReference>
<feature type="transmembrane region" description="Helical" evidence="10">
    <location>
        <begin position="81"/>
        <end position="100"/>
    </location>
</feature>
<evidence type="ECO:0000256" key="10">
    <source>
        <dbReference type="SAM" id="Phobius"/>
    </source>
</evidence>
<dbReference type="PIRSF" id="PIRSF016636">
    <property type="entry name" value="AlgI_DltB"/>
    <property type="match status" value="1"/>
</dbReference>
<sequence>MQPYSTPFYFVYLGLALLPIVIGHAYGKKMMGYQVLFNLVFLWLTFAGSVSLWALLGFGAFETLLIKAYEYYKIKREKNAFSVFVVTLLLSILPLFLVKLNPLINPAHPESIFGFLGISYVTFKTVNIILEIRDGLIKTVPLKEYFYFLYFFPTISSGPIDRFRRFKKELEGPVPKDYPELVGKGIFYIFQGFLYKYIIGYLIDTYVLHKVAILASLHPSFGNMTVSMYAYGLYLFFDFAGYSLFVIGISALMGYHIPPNFNKPFLAKNIKDFWNRWHMTLSFWFRDFVAMRLMKTMMVKKWTKNMVLIANLGYLASMGLMGFWHGFTWYYILYGFYHAFLLIGYDAWLRFKKKRKIKIPDNRWTRGVSIFITFQFVFIGFLIFSGIPNYAIMHVLHDQAPLPNF</sequence>
<dbReference type="Proteomes" id="UP000218181">
    <property type="component" value="Unassembled WGS sequence"/>
</dbReference>
<evidence type="ECO:0000256" key="8">
    <source>
        <dbReference type="ARBA" id="ARBA00023315"/>
    </source>
</evidence>
<feature type="transmembrane region" description="Helical" evidence="10">
    <location>
        <begin position="39"/>
        <end position="61"/>
    </location>
</feature>
<dbReference type="InterPro" id="IPR004299">
    <property type="entry name" value="MBOAT_fam"/>
</dbReference>
<dbReference type="EC" id="2.3.1.-" evidence="9"/>
<dbReference type="InterPro" id="IPR051085">
    <property type="entry name" value="MB_O-acyltransferase"/>
</dbReference>
<proteinExistence type="inferred from homology"/>
<dbReference type="GO" id="GO:0070395">
    <property type="term" value="P:lipoteichoic acid biosynthetic process"/>
    <property type="evidence" value="ECO:0007669"/>
    <property type="project" value="UniProtKB-UniRule"/>
</dbReference>
<comment type="subcellular location">
    <subcellularLocation>
        <location evidence="1">Cell membrane</location>
        <topology evidence="1">Multi-pass membrane protein</topology>
    </subcellularLocation>
</comment>
<feature type="transmembrane region" description="Helical" evidence="10">
    <location>
        <begin position="112"/>
        <end position="130"/>
    </location>
</feature>